<evidence type="ECO:0000313" key="4">
    <source>
        <dbReference type="EMBL" id="KAJ8608896.1"/>
    </source>
</evidence>
<organism evidence="4 5">
    <name type="scientific">Chrysophaeum taylorii</name>
    <dbReference type="NCBI Taxonomy" id="2483200"/>
    <lineage>
        <taxon>Eukaryota</taxon>
        <taxon>Sar</taxon>
        <taxon>Stramenopiles</taxon>
        <taxon>Ochrophyta</taxon>
        <taxon>Pelagophyceae</taxon>
        <taxon>Pelagomonadales</taxon>
        <taxon>Pelagomonadaceae</taxon>
        <taxon>Chrysophaeum</taxon>
    </lineage>
</organism>
<evidence type="ECO:0000313" key="5">
    <source>
        <dbReference type="Proteomes" id="UP001230188"/>
    </source>
</evidence>
<dbReference type="InterPro" id="IPR029052">
    <property type="entry name" value="Metallo-depent_PP-like"/>
</dbReference>
<dbReference type="Gene3D" id="3.60.21.10">
    <property type="match status" value="1"/>
</dbReference>
<dbReference type="Pfam" id="PF00149">
    <property type="entry name" value="Metallophos"/>
    <property type="match status" value="1"/>
</dbReference>
<name>A0AAD7XNB9_9STRA</name>
<dbReference type="Proteomes" id="UP001230188">
    <property type="component" value="Unassembled WGS sequence"/>
</dbReference>
<evidence type="ECO:0000256" key="1">
    <source>
        <dbReference type="SAM" id="MobiDB-lite"/>
    </source>
</evidence>
<accession>A0AAD7XNB9</accession>
<evidence type="ECO:0000256" key="2">
    <source>
        <dbReference type="SAM" id="Phobius"/>
    </source>
</evidence>
<sequence length="361" mass="37679">MTLSSAGWSPWVALMVVGSLYVFGGSRAKRSLSSGRAQCEALAGAAELPGRMVVIGDLHGDRDALVEILVAAGVSDASCEWRGGQDAVVVQLGDVVDRGPDSEGANACLRRLQASAPGAVFRLAGNHEVIWAEGDFRFASRTETPAVRSRLIRMWLDEVSAGNVVGAYAAGPVLFTHAGFRPAMLAKVSPDPFAQNPASVAASLARLVNSELRSAVEKCSGIRCAFEGDLFSAGRDRGGNGVGGTFWTDFGILLDADADALPAGLVQVVGHSAARCSARASPKCEPIRARQDLAAVCVDAGLSVAYASNRAYLEIRNGTLVTLTRTVGGAWRERDLTAEACASDNNPPDSDGRSPPLQDAL</sequence>
<keyword evidence="5" id="KW-1185">Reference proteome</keyword>
<feature type="transmembrane region" description="Helical" evidence="2">
    <location>
        <begin position="6"/>
        <end position="24"/>
    </location>
</feature>
<dbReference type="PANTHER" id="PTHR46546">
    <property type="entry name" value="SHEWANELLA-LIKE PROTEIN PHOSPHATASE 1"/>
    <property type="match status" value="1"/>
</dbReference>
<comment type="caution">
    <text evidence="4">The sequence shown here is derived from an EMBL/GenBank/DDBJ whole genome shotgun (WGS) entry which is preliminary data.</text>
</comment>
<protein>
    <recommendedName>
        <fullName evidence="3">Calcineurin-like phosphoesterase domain-containing protein</fullName>
    </recommendedName>
</protein>
<keyword evidence="2" id="KW-0472">Membrane</keyword>
<gene>
    <name evidence="4" type="ORF">CTAYLR_005304</name>
</gene>
<keyword evidence="2" id="KW-1133">Transmembrane helix</keyword>
<dbReference type="EMBL" id="JAQMWT010000157">
    <property type="protein sequence ID" value="KAJ8608896.1"/>
    <property type="molecule type" value="Genomic_DNA"/>
</dbReference>
<feature type="domain" description="Calcineurin-like phosphoesterase" evidence="3">
    <location>
        <begin position="51"/>
        <end position="181"/>
    </location>
</feature>
<reference evidence="4" key="1">
    <citation type="submission" date="2023-01" db="EMBL/GenBank/DDBJ databases">
        <title>Metagenome sequencing of chrysophaentin producing Chrysophaeum taylorii.</title>
        <authorList>
            <person name="Davison J."/>
            <person name="Bewley C."/>
        </authorList>
    </citation>
    <scope>NUCLEOTIDE SEQUENCE</scope>
    <source>
        <strain evidence="4">NIES-1699</strain>
    </source>
</reference>
<keyword evidence="2" id="KW-0812">Transmembrane</keyword>
<feature type="region of interest" description="Disordered" evidence="1">
    <location>
        <begin position="338"/>
        <end position="361"/>
    </location>
</feature>
<dbReference type="PANTHER" id="PTHR46546:SF4">
    <property type="entry name" value="SHEWANELLA-LIKE PROTEIN PHOSPHATASE 1"/>
    <property type="match status" value="1"/>
</dbReference>
<dbReference type="GO" id="GO:0016787">
    <property type="term" value="F:hydrolase activity"/>
    <property type="evidence" value="ECO:0007669"/>
    <property type="project" value="InterPro"/>
</dbReference>
<dbReference type="InterPro" id="IPR004843">
    <property type="entry name" value="Calcineurin-like_PHP"/>
</dbReference>
<proteinExistence type="predicted"/>
<evidence type="ECO:0000259" key="3">
    <source>
        <dbReference type="Pfam" id="PF00149"/>
    </source>
</evidence>
<dbReference type="SUPFAM" id="SSF56300">
    <property type="entry name" value="Metallo-dependent phosphatases"/>
    <property type="match status" value="1"/>
</dbReference>
<dbReference type="AlphaFoldDB" id="A0AAD7XNB9"/>